<keyword evidence="4" id="KW-0067">ATP-binding</keyword>
<dbReference type="SUPFAM" id="SSF52540">
    <property type="entry name" value="P-loop containing nucleoside triphosphate hydrolases"/>
    <property type="match status" value="1"/>
</dbReference>
<dbReference type="Gene3D" id="3.40.50.300">
    <property type="entry name" value="P-loop containing nucleotide triphosphate hydrolases"/>
    <property type="match status" value="2"/>
</dbReference>
<dbReference type="GO" id="GO:0016787">
    <property type="term" value="F:hydrolase activity"/>
    <property type="evidence" value="ECO:0007669"/>
    <property type="project" value="UniProtKB-KW"/>
</dbReference>
<sequence length="392" mass="43825">MSAIDSVVDSLCIHFGLYPYLSLQRPGLSAAEALAVEFHRPDVNLQDRDFLFHSEQSSVFYRLMDGRSVILSAPTSFGKSVILDALVASEKWRNIVVIVPTIALIDEVRRRLVRFSERYNVITHPSQAAEDRNIYVLTQERFLELPTMPEVDLFMIDEFYKLNARDSNDQRMSLLNIAWSRLRATGAQYYLTGPNVSSLAASLDSDLRGSLMVSNYQTVAVDVEDRSYVSDNDRLEDMADYWSGLTGSTLVFVSAPSRAERVAVDVSRFDAVPPPGAFTTDVAAWLALNYHPSWRVVAALQRGVGTHTGPMPRSLQRIMIRLFGTGQIQDLVCTTTLIEGVNTSAKNVVIYDRLLIVNRSTISPSVTSGGEPVGWRATLWATSSRTWRRPRP</sequence>
<name>A0A849BKB7_9ACTN</name>
<dbReference type="InterPro" id="IPR014001">
    <property type="entry name" value="Helicase_ATP-bd"/>
</dbReference>
<dbReference type="Pfam" id="PF00270">
    <property type="entry name" value="DEAD"/>
    <property type="match status" value="1"/>
</dbReference>
<feature type="domain" description="Helicase ATP-binding" evidence="5">
    <location>
        <begin position="60"/>
        <end position="221"/>
    </location>
</feature>
<dbReference type="InterPro" id="IPR027417">
    <property type="entry name" value="P-loop_NTPase"/>
</dbReference>
<dbReference type="InterPro" id="IPR050474">
    <property type="entry name" value="Hel308_SKI2-like"/>
</dbReference>
<evidence type="ECO:0000259" key="5">
    <source>
        <dbReference type="PROSITE" id="PS51192"/>
    </source>
</evidence>
<comment type="caution">
    <text evidence="6">The sequence shown here is derived from an EMBL/GenBank/DDBJ whole genome shotgun (WGS) entry which is preliminary data.</text>
</comment>
<organism evidence="6 7">
    <name type="scientific">Pseudokineococcus marinus</name>
    <dbReference type="NCBI Taxonomy" id="351215"/>
    <lineage>
        <taxon>Bacteria</taxon>
        <taxon>Bacillati</taxon>
        <taxon>Actinomycetota</taxon>
        <taxon>Actinomycetes</taxon>
        <taxon>Kineosporiales</taxon>
        <taxon>Kineosporiaceae</taxon>
        <taxon>Pseudokineococcus</taxon>
    </lineage>
</organism>
<dbReference type="InterPro" id="IPR011545">
    <property type="entry name" value="DEAD/DEAH_box_helicase_dom"/>
</dbReference>
<dbReference type="SMART" id="SM00487">
    <property type="entry name" value="DEXDc"/>
    <property type="match status" value="1"/>
</dbReference>
<protein>
    <submittedName>
        <fullName evidence="6">DEAD/DEAH box helicase</fullName>
    </submittedName>
</protein>
<evidence type="ECO:0000256" key="3">
    <source>
        <dbReference type="ARBA" id="ARBA00022806"/>
    </source>
</evidence>
<gene>
    <name evidence="6" type="ORF">HLB09_00245</name>
</gene>
<dbReference type="GO" id="GO:0004386">
    <property type="term" value="F:helicase activity"/>
    <property type="evidence" value="ECO:0007669"/>
    <property type="project" value="UniProtKB-KW"/>
</dbReference>
<reference evidence="6 7" key="1">
    <citation type="submission" date="2020-05" db="EMBL/GenBank/DDBJ databases">
        <title>MicrobeNet Type strains.</title>
        <authorList>
            <person name="Nicholson A.C."/>
        </authorList>
    </citation>
    <scope>NUCLEOTIDE SEQUENCE [LARGE SCALE GENOMIC DNA]</scope>
    <source>
        <strain evidence="6 7">JCM 14547</strain>
    </source>
</reference>
<dbReference type="GO" id="GO:0003676">
    <property type="term" value="F:nucleic acid binding"/>
    <property type="evidence" value="ECO:0007669"/>
    <property type="project" value="InterPro"/>
</dbReference>
<dbReference type="PANTHER" id="PTHR47961:SF13">
    <property type="entry name" value="ACTIVATING SIGNAL COINTEGRATOR 1 COMPLEX SUBUNIT 3"/>
    <property type="match status" value="1"/>
</dbReference>
<evidence type="ECO:0000256" key="4">
    <source>
        <dbReference type="ARBA" id="ARBA00022840"/>
    </source>
</evidence>
<evidence type="ECO:0000313" key="6">
    <source>
        <dbReference type="EMBL" id="NNH21537.1"/>
    </source>
</evidence>
<proteinExistence type="predicted"/>
<dbReference type="PANTHER" id="PTHR47961">
    <property type="entry name" value="DNA POLYMERASE THETA, PUTATIVE (AFU_ORTHOLOGUE AFUA_1G05260)-RELATED"/>
    <property type="match status" value="1"/>
</dbReference>
<evidence type="ECO:0000256" key="2">
    <source>
        <dbReference type="ARBA" id="ARBA00022801"/>
    </source>
</evidence>
<dbReference type="GO" id="GO:0005524">
    <property type="term" value="F:ATP binding"/>
    <property type="evidence" value="ECO:0007669"/>
    <property type="project" value="UniProtKB-KW"/>
</dbReference>
<dbReference type="EMBL" id="JABEMA010000002">
    <property type="protein sequence ID" value="NNH21537.1"/>
    <property type="molecule type" value="Genomic_DNA"/>
</dbReference>
<keyword evidence="7" id="KW-1185">Reference proteome</keyword>
<dbReference type="Proteomes" id="UP000555552">
    <property type="component" value="Unassembled WGS sequence"/>
</dbReference>
<keyword evidence="3 6" id="KW-0347">Helicase</keyword>
<accession>A0A849BKB7</accession>
<keyword evidence="1" id="KW-0547">Nucleotide-binding</keyword>
<evidence type="ECO:0000256" key="1">
    <source>
        <dbReference type="ARBA" id="ARBA00022741"/>
    </source>
</evidence>
<dbReference type="AlphaFoldDB" id="A0A849BKB7"/>
<evidence type="ECO:0000313" key="7">
    <source>
        <dbReference type="Proteomes" id="UP000555552"/>
    </source>
</evidence>
<dbReference type="PROSITE" id="PS51192">
    <property type="entry name" value="HELICASE_ATP_BIND_1"/>
    <property type="match status" value="1"/>
</dbReference>
<keyword evidence="2" id="KW-0378">Hydrolase</keyword>